<evidence type="ECO:0000313" key="1">
    <source>
        <dbReference type="EMBL" id="KFD57934.1"/>
    </source>
</evidence>
<proteinExistence type="predicted"/>
<evidence type="ECO:0000313" key="2">
    <source>
        <dbReference type="Proteomes" id="UP000030764"/>
    </source>
</evidence>
<name>A0A085ML38_9BILA</name>
<keyword evidence="2" id="KW-1185">Reference proteome</keyword>
<dbReference type="Proteomes" id="UP000030764">
    <property type="component" value="Unassembled WGS sequence"/>
</dbReference>
<sequence>MPHQWGLYIIRKRKEDTVFGQSAHLPFREESRQSAISVEPRISFDWKYWTTCQELNKYVWDVQSRRSAYVTYTQRTLAVDR</sequence>
<dbReference type="EMBL" id="KL363186">
    <property type="protein sequence ID" value="KFD57934.1"/>
    <property type="molecule type" value="Genomic_DNA"/>
</dbReference>
<dbReference type="AlphaFoldDB" id="A0A085ML38"/>
<gene>
    <name evidence="1" type="ORF">M513_01167</name>
</gene>
<organism evidence="1 2">
    <name type="scientific">Trichuris suis</name>
    <name type="common">pig whipworm</name>
    <dbReference type="NCBI Taxonomy" id="68888"/>
    <lineage>
        <taxon>Eukaryota</taxon>
        <taxon>Metazoa</taxon>
        <taxon>Ecdysozoa</taxon>
        <taxon>Nematoda</taxon>
        <taxon>Enoplea</taxon>
        <taxon>Dorylaimia</taxon>
        <taxon>Trichinellida</taxon>
        <taxon>Trichuridae</taxon>
        <taxon>Trichuris</taxon>
    </lineage>
</organism>
<accession>A0A085ML38</accession>
<reference evidence="1 2" key="1">
    <citation type="journal article" date="2014" name="Nat. Genet.">
        <title>Genome and transcriptome of the porcine whipworm Trichuris suis.</title>
        <authorList>
            <person name="Jex A.R."/>
            <person name="Nejsum P."/>
            <person name="Schwarz E.M."/>
            <person name="Hu L."/>
            <person name="Young N.D."/>
            <person name="Hall R.S."/>
            <person name="Korhonen P.K."/>
            <person name="Liao S."/>
            <person name="Thamsborg S."/>
            <person name="Xia J."/>
            <person name="Xu P."/>
            <person name="Wang S."/>
            <person name="Scheerlinck J.P."/>
            <person name="Hofmann A."/>
            <person name="Sternberg P.W."/>
            <person name="Wang J."/>
            <person name="Gasser R.B."/>
        </authorList>
    </citation>
    <scope>NUCLEOTIDE SEQUENCE [LARGE SCALE GENOMIC DNA]</scope>
    <source>
        <strain evidence="1">DCEP-RM93M</strain>
    </source>
</reference>
<protein>
    <submittedName>
        <fullName evidence="1">Uncharacterized protein</fullName>
    </submittedName>
</protein>